<sequence length="300" mass="32858">MTTMQDRYDLGAINGAVMVFGGPYGNLQATQALRKRAEELGVPPERIICTGDVAAYCAEPQAVVDTLREWGVHVLMGNCEESLADDADDCGCGFAVGSQCAILSEDWYGYCRKALSTEARAWMGVLPRRIHLQLGPWRAAVIHGGAEILNRFIFASTPIETKREEVAHCDADLVIAGHCGIPFTQFVDGAVWHNPGVIGMPANDGSSEVWWGLLQVDSEGRLRIEHQRLRYDHLAAQESMRRNGLHNGYARALSCGLWPSMDVLPPTERAQQGAPLSFPAEWVFQARDACDSADCTSQIV</sequence>
<protein>
    <submittedName>
        <fullName evidence="3">Diadenosine tetraphosphatase and related serine/threonine protein phosphatase</fullName>
    </submittedName>
</protein>
<dbReference type="InterPro" id="IPR024654">
    <property type="entry name" value="Calcineurin-like_PHP_lpxH"/>
</dbReference>
<organism evidence="3 4">
    <name type="scientific">Hahella chejuensis (strain KCTC 2396)</name>
    <dbReference type="NCBI Taxonomy" id="349521"/>
    <lineage>
        <taxon>Bacteria</taxon>
        <taxon>Pseudomonadati</taxon>
        <taxon>Pseudomonadota</taxon>
        <taxon>Gammaproteobacteria</taxon>
        <taxon>Oceanospirillales</taxon>
        <taxon>Hahellaceae</taxon>
        <taxon>Hahella</taxon>
    </lineage>
</organism>
<dbReference type="InterPro" id="IPR029052">
    <property type="entry name" value="Metallo-depent_PP-like"/>
</dbReference>
<proteinExistence type="inferred from homology"/>
<feature type="domain" description="Calcineurin-like phosphoesterase" evidence="2">
    <location>
        <begin position="29"/>
        <end position="205"/>
    </location>
</feature>
<name>Q2S7Q3_HAHCH</name>
<evidence type="ECO:0000256" key="1">
    <source>
        <dbReference type="ARBA" id="ARBA00008950"/>
    </source>
</evidence>
<dbReference type="SUPFAM" id="SSF56300">
    <property type="entry name" value="Metallo-dependent phosphatases"/>
    <property type="match status" value="1"/>
</dbReference>
<dbReference type="STRING" id="349521.HCH_06690"/>
<accession>Q2S7Q3</accession>
<dbReference type="eggNOG" id="COG0639">
    <property type="taxonomic scope" value="Bacteria"/>
</dbReference>
<dbReference type="Gene3D" id="3.60.21.10">
    <property type="match status" value="1"/>
</dbReference>
<dbReference type="AlphaFoldDB" id="Q2S7Q3"/>
<dbReference type="CDD" id="cd00838">
    <property type="entry name" value="MPP_superfamily"/>
    <property type="match status" value="1"/>
</dbReference>
<dbReference type="Pfam" id="PF12850">
    <property type="entry name" value="Metallophos_2"/>
    <property type="match status" value="1"/>
</dbReference>
<evidence type="ECO:0000259" key="2">
    <source>
        <dbReference type="Pfam" id="PF12850"/>
    </source>
</evidence>
<dbReference type="KEGG" id="hch:HCH_06690"/>
<keyword evidence="4" id="KW-1185">Reference proteome</keyword>
<dbReference type="RefSeq" id="WP_011400373.1">
    <property type="nucleotide sequence ID" value="NC_007645.1"/>
</dbReference>
<comment type="similarity">
    <text evidence="1">Belongs to the metallophosphoesterase superfamily. YfcE family.</text>
</comment>
<reference evidence="3 4" key="1">
    <citation type="journal article" date="2005" name="Nucleic Acids Res.">
        <title>Genomic blueprint of Hahella chejuensis, a marine microbe producing an algicidal agent.</title>
        <authorList>
            <person name="Jeong H."/>
            <person name="Yim J.H."/>
            <person name="Lee C."/>
            <person name="Choi S.-H."/>
            <person name="Park Y.K."/>
            <person name="Yoon S.H."/>
            <person name="Hur C.-G."/>
            <person name="Kang H.-Y."/>
            <person name="Kim D."/>
            <person name="Lee H.H."/>
            <person name="Park K.H."/>
            <person name="Park S.-H."/>
            <person name="Park H.-S."/>
            <person name="Lee H.K."/>
            <person name="Oh T.K."/>
            <person name="Kim J.F."/>
        </authorList>
    </citation>
    <scope>NUCLEOTIDE SEQUENCE [LARGE SCALE GENOMIC DNA]</scope>
    <source>
        <strain evidence="3 4">KCTC 2396</strain>
    </source>
</reference>
<dbReference type="OrthoDB" id="9813918at2"/>
<gene>
    <name evidence="3" type="ordered locus">HCH_06690</name>
</gene>
<dbReference type="Proteomes" id="UP000000238">
    <property type="component" value="Chromosome"/>
</dbReference>
<dbReference type="EMBL" id="CP000155">
    <property type="protein sequence ID" value="ABC33321.1"/>
    <property type="molecule type" value="Genomic_DNA"/>
</dbReference>
<evidence type="ECO:0000313" key="4">
    <source>
        <dbReference type="Proteomes" id="UP000000238"/>
    </source>
</evidence>
<evidence type="ECO:0000313" key="3">
    <source>
        <dbReference type="EMBL" id="ABC33321.1"/>
    </source>
</evidence>
<dbReference type="HOGENOM" id="CLU_074761_1_1_6"/>